<evidence type="ECO:0000313" key="1">
    <source>
        <dbReference type="EMBL" id="KAF2002652.1"/>
    </source>
</evidence>
<sequence length="182" mass="19830">MPAWARSMFHDLPQMRSHALCVSLTHQAQQARAAAFNTSRRPPEGRHMALSRSLRPTPTSWLCSGGVAAPRNFKSERGRPFRANHGRCLPESWPLTRLSDAPGNGREPSCAWPFGLHRLLAAPCSHPCPYAPHSRPRLNNSGLTLAPRARPTNAIPACGNISRSISSAKQVTFNLAVVGDSI</sequence>
<accession>A0A6A5WLQ1</accession>
<dbReference type="Proteomes" id="UP000799779">
    <property type="component" value="Unassembled WGS sequence"/>
</dbReference>
<dbReference type="AlphaFoldDB" id="A0A6A5WLQ1"/>
<name>A0A6A5WLQ1_9PLEO</name>
<evidence type="ECO:0000313" key="2">
    <source>
        <dbReference type="Proteomes" id="UP000799779"/>
    </source>
</evidence>
<gene>
    <name evidence="1" type="ORF">P154DRAFT_131507</name>
</gene>
<proteinExistence type="predicted"/>
<keyword evidence="2" id="KW-1185">Reference proteome</keyword>
<organism evidence="1 2">
    <name type="scientific">Amniculicola lignicola CBS 123094</name>
    <dbReference type="NCBI Taxonomy" id="1392246"/>
    <lineage>
        <taxon>Eukaryota</taxon>
        <taxon>Fungi</taxon>
        <taxon>Dikarya</taxon>
        <taxon>Ascomycota</taxon>
        <taxon>Pezizomycotina</taxon>
        <taxon>Dothideomycetes</taxon>
        <taxon>Pleosporomycetidae</taxon>
        <taxon>Pleosporales</taxon>
        <taxon>Amniculicolaceae</taxon>
        <taxon>Amniculicola</taxon>
    </lineage>
</organism>
<protein>
    <submittedName>
        <fullName evidence="1">Uncharacterized protein</fullName>
    </submittedName>
</protein>
<reference evidence="1" key="1">
    <citation type="journal article" date="2020" name="Stud. Mycol.">
        <title>101 Dothideomycetes genomes: a test case for predicting lifestyles and emergence of pathogens.</title>
        <authorList>
            <person name="Haridas S."/>
            <person name="Albert R."/>
            <person name="Binder M."/>
            <person name="Bloem J."/>
            <person name="Labutti K."/>
            <person name="Salamov A."/>
            <person name="Andreopoulos B."/>
            <person name="Baker S."/>
            <person name="Barry K."/>
            <person name="Bills G."/>
            <person name="Bluhm B."/>
            <person name="Cannon C."/>
            <person name="Castanera R."/>
            <person name="Culley D."/>
            <person name="Daum C."/>
            <person name="Ezra D."/>
            <person name="Gonzalez J."/>
            <person name="Henrissat B."/>
            <person name="Kuo A."/>
            <person name="Liang C."/>
            <person name="Lipzen A."/>
            <person name="Lutzoni F."/>
            <person name="Magnuson J."/>
            <person name="Mondo S."/>
            <person name="Nolan M."/>
            <person name="Ohm R."/>
            <person name="Pangilinan J."/>
            <person name="Park H.-J."/>
            <person name="Ramirez L."/>
            <person name="Alfaro M."/>
            <person name="Sun H."/>
            <person name="Tritt A."/>
            <person name="Yoshinaga Y."/>
            <person name="Zwiers L.-H."/>
            <person name="Turgeon B."/>
            <person name="Goodwin S."/>
            <person name="Spatafora J."/>
            <person name="Crous P."/>
            <person name="Grigoriev I."/>
        </authorList>
    </citation>
    <scope>NUCLEOTIDE SEQUENCE</scope>
    <source>
        <strain evidence="1">CBS 123094</strain>
    </source>
</reference>
<dbReference type="EMBL" id="ML977576">
    <property type="protein sequence ID" value="KAF2002652.1"/>
    <property type="molecule type" value="Genomic_DNA"/>
</dbReference>